<dbReference type="PANTHER" id="PTHR48024:SF56">
    <property type="entry name" value="HETEROGENEOUS NUCLEAR RIBONUCLEOPROTEIN A0"/>
    <property type="match status" value="1"/>
</dbReference>
<feature type="domain" description="RRM" evidence="4">
    <location>
        <begin position="30"/>
        <end position="118"/>
    </location>
</feature>
<dbReference type="GO" id="GO:0003723">
    <property type="term" value="F:RNA binding"/>
    <property type="evidence" value="ECO:0007669"/>
    <property type="project" value="UniProtKB-UniRule"/>
</dbReference>
<dbReference type="InterPro" id="IPR050886">
    <property type="entry name" value="RNA-binding_reg"/>
</dbReference>
<dbReference type="SMART" id="SM00360">
    <property type="entry name" value="RRM"/>
    <property type="match status" value="1"/>
</dbReference>
<organism evidence="5 6">
    <name type="scientific">Batillaria attramentaria</name>
    <dbReference type="NCBI Taxonomy" id="370345"/>
    <lineage>
        <taxon>Eukaryota</taxon>
        <taxon>Metazoa</taxon>
        <taxon>Spiralia</taxon>
        <taxon>Lophotrochozoa</taxon>
        <taxon>Mollusca</taxon>
        <taxon>Gastropoda</taxon>
        <taxon>Caenogastropoda</taxon>
        <taxon>Sorbeoconcha</taxon>
        <taxon>Cerithioidea</taxon>
        <taxon>Batillariidae</taxon>
        <taxon>Batillaria</taxon>
    </lineage>
</organism>
<dbReference type="EMBL" id="JACVVK020000600">
    <property type="protein sequence ID" value="KAK7463312.1"/>
    <property type="molecule type" value="Genomic_DNA"/>
</dbReference>
<comment type="caution">
    <text evidence="5">The sequence shown here is derived from an EMBL/GenBank/DDBJ whole genome shotgun (WGS) entry which is preliminary data.</text>
</comment>
<dbReference type="InterPro" id="IPR012677">
    <property type="entry name" value="Nucleotide-bd_a/b_plait_sf"/>
</dbReference>
<protein>
    <recommendedName>
        <fullName evidence="4">RRM domain-containing protein</fullName>
    </recommendedName>
</protein>
<dbReference type="AlphaFoldDB" id="A0ABD0J771"/>
<evidence type="ECO:0000256" key="3">
    <source>
        <dbReference type="SAM" id="MobiDB-lite"/>
    </source>
</evidence>
<evidence type="ECO:0000313" key="6">
    <source>
        <dbReference type="Proteomes" id="UP001519460"/>
    </source>
</evidence>
<dbReference type="InterPro" id="IPR000504">
    <property type="entry name" value="RRM_dom"/>
</dbReference>
<feature type="compositionally biased region" description="Basic and acidic residues" evidence="3">
    <location>
        <begin position="109"/>
        <end position="123"/>
    </location>
</feature>
<evidence type="ECO:0000256" key="1">
    <source>
        <dbReference type="ARBA" id="ARBA00022884"/>
    </source>
</evidence>
<dbReference type="SUPFAM" id="SSF54928">
    <property type="entry name" value="RNA-binding domain, RBD"/>
    <property type="match status" value="1"/>
</dbReference>
<gene>
    <name evidence="5" type="ORF">BaRGS_00038113</name>
</gene>
<dbReference type="PANTHER" id="PTHR48024">
    <property type="entry name" value="GEO13361P1-RELATED"/>
    <property type="match status" value="1"/>
</dbReference>
<evidence type="ECO:0000256" key="2">
    <source>
        <dbReference type="PROSITE-ProRule" id="PRU00176"/>
    </source>
</evidence>
<sequence>MLAAISVRVHNSLHFRLIRTPRNMSAARAYRLFVGNLPWTVSRKELVEYFTKFGKLRSAAVVFDKQAGMSRGFGFVEFTNRDGYTAAVSHENHILENSKLVLSQSSGGKKPEGPAAEEQRNMP</sequence>
<keyword evidence="6" id="KW-1185">Reference proteome</keyword>
<dbReference type="Gene3D" id="3.30.70.330">
    <property type="match status" value="1"/>
</dbReference>
<keyword evidence="1 2" id="KW-0694">RNA-binding</keyword>
<evidence type="ECO:0000259" key="4">
    <source>
        <dbReference type="PROSITE" id="PS50102"/>
    </source>
</evidence>
<dbReference type="Pfam" id="PF00076">
    <property type="entry name" value="RRM_1"/>
    <property type="match status" value="1"/>
</dbReference>
<dbReference type="FunFam" id="3.30.70.330:FF:000494">
    <property type="entry name" value="28 kDa ribonucleoprotein, chloroplastic"/>
    <property type="match status" value="1"/>
</dbReference>
<accession>A0ABD0J771</accession>
<dbReference type="InterPro" id="IPR035979">
    <property type="entry name" value="RBD_domain_sf"/>
</dbReference>
<proteinExistence type="predicted"/>
<dbReference type="Proteomes" id="UP001519460">
    <property type="component" value="Unassembled WGS sequence"/>
</dbReference>
<reference evidence="5 6" key="1">
    <citation type="journal article" date="2023" name="Sci. Data">
        <title>Genome assembly of the Korean intertidal mud-creeper Batillaria attramentaria.</title>
        <authorList>
            <person name="Patra A.K."/>
            <person name="Ho P.T."/>
            <person name="Jun S."/>
            <person name="Lee S.J."/>
            <person name="Kim Y."/>
            <person name="Won Y.J."/>
        </authorList>
    </citation>
    <scope>NUCLEOTIDE SEQUENCE [LARGE SCALE GENOMIC DNA]</scope>
    <source>
        <strain evidence="5">Wonlab-2016</strain>
    </source>
</reference>
<dbReference type="PROSITE" id="PS50102">
    <property type="entry name" value="RRM"/>
    <property type="match status" value="1"/>
</dbReference>
<feature type="region of interest" description="Disordered" evidence="3">
    <location>
        <begin position="100"/>
        <end position="123"/>
    </location>
</feature>
<evidence type="ECO:0000313" key="5">
    <source>
        <dbReference type="EMBL" id="KAK7463312.1"/>
    </source>
</evidence>
<name>A0ABD0J771_9CAEN</name>